<feature type="signal peptide" evidence="1">
    <location>
        <begin position="1"/>
        <end position="34"/>
    </location>
</feature>
<keyword evidence="1" id="KW-0732">Signal</keyword>
<dbReference type="InterPro" id="IPR049511">
    <property type="entry name" value="PGH-like_rpt"/>
</dbReference>
<dbReference type="EMBL" id="BOQN01000021">
    <property type="protein sequence ID" value="GIM89927.1"/>
    <property type="molecule type" value="Genomic_DNA"/>
</dbReference>
<dbReference type="Pfam" id="PF17660">
    <property type="entry name" value="BTRD1"/>
    <property type="match status" value="4"/>
</dbReference>
<feature type="chain" id="PRO_5038876193" evidence="1">
    <location>
        <begin position="35"/>
        <end position="293"/>
    </location>
</feature>
<dbReference type="InterPro" id="IPR006311">
    <property type="entry name" value="TAT_signal"/>
</dbReference>
<dbReference type="AlphaFoldDB" id="A0A919VZA5"/>
<evidence type="ECO:0000313" key="2">
    <source>
        <dbReference type="EMBL" id="GIM89927.1"/>
    </source>
</evidence>
<accession>A0A919VZA5</accession>
<dbReference type="RefSeq" id="WP_213005883.1">
    <property type="nucleotide sequence ID" value="NZ_BOQN01000021.1"/>
</dbReference>
<comment type="caution">
    <text evidence="2">The sequence shown here is derived from an EMBL/GenBank/DDBJ whole genome shotgun (WGS) entry which is preliminary data.</text>
</comment>
<evidence type="ECO:0000256" key="1">
    <source>
        <dbReference type="SAM" id="SignalP"/>
    </source>
</evidence>
<dbReference type="Proteomes" id="UP000677082">
    <property type="component" value="Unassembled WGS sequence"/>
</dbReference>
<name>A0A919VZA5_9ACTN</name>
<gene>
    <name evidence="2" type="ORF">Ato02nite_017200</name>
</gene>
<sequence>MTLDSVLSRRALLTAAGLTAGAGAGLLTSAPASAKASAVTAYHGVSGATHQQRFNSLSQQGYRMISVSVYGDRFNPLYAAVWVQRGGPAWAAVHGLDAAGYQAKFNELAAAGYVATRVSATGSRADPVFAAVFEKLPPGTWRARHGLVDGASTTPGTLANLMSWARTNNCIPTSLAIYGGPGDRAYAATCVPNPGQVTWRAHAMGSSGDYQNWFDNYTAKGMRPTTVDASDDLQYAAIFTGDTIGPWVARHNQTSAQYQAEFDAQAGQGRYPISVQGGGLGAGIRYAAVFAAV</sequence>
<proteinExistence type="predicted"/>
<dbReference type="PROSITE" id="PS51318">
    <property type="entry name" value="TAT"/>
    <property type="match status" value="1"/>
</dbReference>
<reference evidence="2 3" key="1">
    <citation type="submission" date="2021-03" db="EMBL/GenBank/DDBJ databases">
        <title>Whole genome shotgun sequence of Actinoplanes toevensis NBRC 105298.</title>
        <authorList>
            <person name="Komaki H."/>
            <person name="Tamura T."/>
        </authorList>
    </citation>
    <scope>NUCLEOTIDE SEQUENCE [LARGE SCALE GENOMIC DNA]</scope>
    <source>
        <strain evidence="2 3">NBRC 105298</strain>
    </source>
</reference>
<organism evidence="2 3">
    <name type="scientific">Paractinoplanes toevensis</name>
    <dbReference type="NCBI Taxonomy" id="571911"/>
    <lineage>
        <taxon>Bacteria</taxon>
        <taxon>Bacillati</taxon>
        <taxon>Actinomycetota</taxon>
        <taxon>Actinomycetes</taxon>
        <taxon>Micromonosporales</taxon>
        <taxon>Micromonosporaceae</taxon>
        <taxon>Paractinoplanes</taxon>
    </lineage>
</organism>
<protein>
    <submittedName>
        <fullName evidence="2">Uncharacterized protein</fullName>
    </submittedName>
</protein>
<evidence type="ECO:0000313" key="3">
    <source>
        <dbReference type="Proteomes" id="UP000677082"/>
    </source>
</evidence>
<keyword evidence="3" id="KW-1185">Reference proteome</keyword>